<evidence type="ECO:0000313" key="1">
    <source>
        <dbReference type="EMBL" id="KAI0049967.1"/>
    </source>
</evidence>
<organism evidence="1 2">
    <name type="scientific">Auriscalpium vulgare</name>
    <dbReference type="NCBI Taxonomy" id="40419"/>
    <lineage>
        <taxon>Eukaryota</taxon>
        <taxon>Fungi</taxon>
        <taxon>Dikarya</taxon>
        <taxon>Basidiomycota</taxon>
        <taxon>Agaricomycotina</taxon>
        <taxon>Agaricomycetes</taxon>
        <taxon>Russulales</taxon>
        <taxon>Auriscalpiaceae</taxon>
        <taxon>Auriscalpium</taxon>
    </lineage>
</organism>
<protein>
    <submittedName>
        <fullName evidence="1">Uncharacterized protein</fullName>
    </submittedName>
</protein>
<sequence length="249" mass="28159">MPLTCKNPRGHYRAGPLACALHACPSHRPRRRGMCKSVDVRHHSCAFVENINFDGVEAAANKSDSARPKARVTSARVSSCGACSSKKPPEKIPPWTALLSAPQQRRLVDVGRRSHAQQMRCDTYMWRGCRRLHAQRGDGAGPRFARPRVFDLPQFPVSLMWPQMRAGGVQRDMDLQNASRLYMHAGNVRRRSPCVLTECSDMGRSGTHRPRFGTPIHCCNRRAGKPRRRRPYEAHAGCGRRQLRVRVHR</sequence>
<reference evidence="1" key="2">
    <citation type="journal article" date="2022" name="New Phytol.">
        <title>Evolutionary transition to the ectomycorrhizal habit in the genomes of a hyperdiverse lineage of mushroom-forming fungi.</title>
        <authorList>
            <person name="Looney B."/>
            <person name="Miyauchi S."/>
            <person name="Morin E."/>
            <person name="Drula E."/>
            <person name="Courty P.E."/>
            <person name="Kohler A."/>
            <person name="Kuo A."/>
            <person name="LaButti K."/>
            <person name="Pangilinan J."/>
            <person name="Lipzen A."/>
            <person name="Riley R."/>
            <person name="Andreopoulos W."/>
            <person name="He G."/>
            <person name="Johnson J."/>
            <person name="Nolan M."/>
            <person name="Tritt A."/>
            <person name="Barry K.W."/>
            <person name="Grigoriev I.V."/>
            <person name="Nagy L.G."/>
            <person name="Hibbett D."/>
            <person name="Henrissat B."/>
            <person name="Matheny P.B."/>
            <person name="Labbe J."/>
            <person name="Martin F.M."/>
        </authorList>
    </citation>
    <scope>NUCLEOTIDE SEQUENCE</scope>
    <source>
        <strain evidence="1">FP105234-sp</strain>
    </source>
</reference>
<name>A0ACB8S1G1_9AGAM</name>
<comment type="caution">
    <text evidence="1">The sequence shown here is derived from an EMBL/GenBank/DDBJ whole genome shotgun (WGS) entry which is preliminary data.</text>
</comment>
<evidence type="ECO:0000313" key="2">
    <source>
        <dbReference type="Proteomes" id="UP000814033"/>
    </source>
</evidence>
<dbReference type="EMBL" id="MU275867">
    <property type="protein sequence ID" value="KAI0049967.1"/>
    <property type="molecule type" value="Genomic_DNA"/>
</dbReference>
<dbReference type="Proteomes" id="UP000814033">
    <property type="component" value="Unassembled WGS sequence"/>
</dbReference>
<keyword evidence="2" id="KW-1185">Reference proteome</keyword>
<reference evidence="1" key="1">
    <citation type="submission" date="2021-02" db="EMBL/GenBank/DDBJ databases">
        <authorList>
            <consortium name="DOE Joint Genome Institute"/>
            <person name="Ahrendt S."/>
            <person name="Looney B.P."/>
            <person name="Miyauchi S."/>
            <person name="Morin E."/>
            <person name="Drula E."/>
            <person name="Courty P.E."/>
            <person name="Chicoki N."/>
            <person name="Fauchery L."/>
            <person name="Kohler A."/>
            <person name="Kuo A."/>
            <person name="Labutti K."/>
            <person name="Pangilinan J."/>
            <person name="Lipzen A."/>
            <person name="Riley R."/>
            <person name="Andreopoulos W."/>
            <person name="He G."/>
            <person name="Johnson J."/>
            <person name="Barry K.W."/>
            <person name="Grigoriev I.V."/>
            <person name="Nagy L."/>
            <person name="Hibbett D."/>
            <person name="Henrissat B."/>
            <person name="Matheny P.B."/>
            <person name="Labbe J."/>
            <person name="Martin F."/>
        </authorList>
    </citation>
    <scope>NUCLEOTIDE SEQUENCE</scope>
    <source>
        <strain evidence="1">FP105234-sp</strain>
    </source>
</reference>
<accession>A0ACB8S1G1</accession>
<gene>
    <name evidence="1" type="ORF">FA95DRAFT_763630</name>
</gene>
<proteinExistence type="predicted"/>